<accession>A0A915DEE4</accession>
<reference evidence="2" key="1">
    <citation type="submission" date="2022-11" db="UniProtKB">
        <authorList>
            <consortium name="WormBaseParasite"/>
        </authorList>
    </citation>
    <scope>IDENTIFICATION</scope>
</reference>
<dbReference type="AlphaFoldDB" id="A0A915DEE4"/>
<dbReference type="Proteomes" id="UP000887574">
    <property type="component" value="Unplaced"/>
</dbReference>
<sequence>MSSESEDENGDELSFLLREPIEHEDVSSRGKRIVWANSYSYTHRNESSRIIGVHFFVCQHQRNNSVGLRKLCKGKGYMRDGQKFFFVTKLHNHDSKPFDYETKKRMKYGLAVAEVSPLSKTKSVLRSIKRGAGPDVIAALPKDASISRQLQQKIQSQMATVDTRKLKTCSYQKELSRRTMATNSTF</sequence>
<evidence type="ECO:0000313" key="1">
    <source>
        <dbReference type="Proteomes" id="UP000887574"/>
    </source>
</evidence>
<keyword evidence="1" id="KW-1185">Reference proteome</keyword>
<name>A0A915DEE4_9BILA</name>
<protein>
    <submittedName>
        <fullName evidence="2">FLYWCH-type domain-containing protein</fullName>
    </submittedName>
</protein>
<organism evidence="1 2">
    <name type="scientific">Ditylenchus dipsaci</name>
    <dbReference type="NCBI Taxonomy" id="166011"/>
    <lineage>
        <taxon>Eukaryota</taxon>
        <taxon>Metazoa</taxon>
        <taxon>Ecdysozoa</taxon>
        <taxon>Nematoda</taxon>
        <taxon>Chromadorea</taxon>
        <taxon>Rhabditida</taxon>
        <taxon>Tylenchina</taxon>
        <taxon>Tylenchomorpha</taxon>
        <taxon>Sphaerularioidea</taxon>
        <taxon>Anguinidae</taxon>
        <taxon>Anguininae</taxon>
        <taxon>Ditylenchus</taxon>
    </lineage>
</organism>
<dbReference type="WBParaSite" id="jg1856">
    <property type="protein sequence ID" value="jg1856"/>
    <property type="gene ID" value="jg1856"/>
</dbReference>
<dbReference type="Gene3D" id="2.20.25.240">
    <property type="match status" value="1"/>
</dbReference>
<evidence type="ECO:0000313" key="2">
    <source>
        <dbReference type="WBParaSite" id="jg1856"/>
    </source>
</evidence>
<proteinExistence type="predicted"/>